<organism evidence="2">
    <name type="scientific">Tanacetum cinerariifolium</name>
    <name type="common">Dalmatian daisy</name>
    <name type="synonym">Chrysanthemum cinerariifolium</name>
    <dbReference type="NCBI Taxonomy" id="118510"/>
    <lineage>
        <taxon>Eukaryota</taxon>
        <taxon>Viridiplantae</taxon>
        <taxon>Streptophyta</taxon>
        <taxon>Embryophyta</taxon>
        <taxon>Tracheophyta</taxon>
        <taxon>Spermatophyta</taxon>
        <taxon>Magnoliopsida</taxon>
        <taxon>eudicotyledons</taxon>
        <taxon>Gunneridae</taxon>
        <taxon>Pentapetalae</taxon>
        <taxon>asterids</taxon>
        <taxon>campanulids</taxon>
        <taxon>Asterales</taxon>
        <taxon>Asteraceae</taxon>
        <taxon>Asteroideae</taxon>
        <taxon>Anthemideae</taxon>
        <taxon>Anthemidinae</taxon>
        <taxon>Tanacetum</taxon>
    </lineage>
</organism>
<feature type="region of interest" description="Disordered" evidence="1">
    <location>
        <begin position="479"/>
        <end position="544"/>
    </location>
</feature>
<gene>
    <name evidence="2" type="ORF">Tci_005817</name>
</gene>
<dbReference type="EMBL" id="BKCJ010000510">
    <property type="protein sequence ID" value="GEU33839.1"/>
    <property type="molecule type" value="Genomic_DNA"/>
</dbReference>
<dbReference type="AlphaFoldDB" id="A0A6L2JAD6"/>
<feature type="region of interest" description="Disordered" evidence="1">
    <location>
        <begin position="228"/>
        <end position="329"/>
    </location>
</feature>
<name>A0A6L2JAD6_TANCI</name>
<accession>A0A6L2JAD6</accession>
<feature type="compositionally biased region" description="Acidic residues" evidence="1">
    <location>
        <begin position="316"/>
        <end position="329"/>
    </location>
</feature>
<proteinExistence type="predicted"/>
<feature type="compositionally biased region" description="Basic and acidic residues" evidence="1">
    <location>
        <begin position="150"/>
        <end position="161"/>
    </location>
</feature>
<reference evidence="2" key="1">
    <citation type="journal article" date="2019" name="Sci. Rep.">
        <title>Draft genome of Tanacetum cinerariifolium, the natural source of mosquito coil.</title>
        <authorList>
            <person name="Yamashiro T."/>
            <person name="Shiraishi A."/>
            <person name="Satake H."/>
            <person name="Nakayama K."/>
        </authorList>
    </citation>
    <scope>NUCLEOTIDE SEQUENCE</scope>
</reference>
<feature type="region of interest" description="Disordered" evidence="1">
    <location>
        <begin position="134"/>
        <end position="167"/>
    </location>
</feature>
<sequence>MSTSTNCINHEDLLLQSSTSVWVVEHKDAKKSNKMYYPRFTKVIINFFMTKDQSIPRRNKVNWNFSRDDHMFTVVKLVSRHQNTQHYSAILPIKLTNKAIRNTESYKEYYAIASGAEPPKTKASVKKKQSCSDITVPSSTAKGKRLKTSVKVDKPAKEKQPAKTSKAKGLTMLSEVALTKAEQMKLAIKRSLKQTHISYASGLGTDEGTGIIPGVLDVPTYEYDDEKISWKSSEEDNDNEVNMSKHDEDIDDQSDDDDEQTDSNNDGDDFIHPKFSTYDDEDKEEESFDPIVQTPYHDENSDDEDNDDGIHSMNVEGDEMDDEGENEKDDADELYRDVNINLEVPSPANVPSSSLQDLPNFRSLFRYLDHRMNEAVKVSIQLQSDRLRDEAQAENEDFLNKLDENIQKIIKEQVKEQVKAQVSKILPKIKNTVNEQLEEEVLTRSSNSSKTSHAVAANQSKLELKKILIEKMENTITLKRSNDDEDKEKEPFARSNQGCKRRRAGIEPKSTSAPKEKTSKTTGKSTEGSKSHHKSASESAPAEEPIHTIKDLEEPAHQEFDTGATKDQHVAEASQHPDWFQKQAKPPTPDRKADSRTLFNELIDTPLDFSAFVMNQLKVDTLTPILLAGLTYELMKGSCKSLVELEFFLEEVYKETTDQLDWNNPEVTKTKAVDYGHIKWIEDLVPRTMWSQVPVSYDKHALWGISHWGRKRLQFYRFTVNRESARDVYSKRRIIAVTELQIVEWHNYKHLDWITVQDLQLGVESYQKKINLTKSDTYRSDLKRKEAYIAYSNPRGFIYQNKDKQNRLMCIDELHKFNDGTLNDVWTALDDRLKGIRMQYLPQTIWRQSDKDRAAAMIQAINKQLKTRRIL</sequence>
<evidence type="ECO:0000256" key="1">
    <source>
        <dbReference type="SAM" id="MobiDB-lite"/>
    </source>
</evidence>
<feature type="compositionally biased region" description="Acidic residues" evidence="1">
    <location>
        <begin position="249"/>
        <end position="268"/>
    </location>
</feature>
<protein>
    <submittedName>
        <fullName evidence="2">Uncharacterized protein</fullName>
    </submittedName>
</protein>
<evidence type="ECO:0000313" key="2">
    <source>
        <dbReference type="EMBL" id="GEU33839.1"/>
    </source>
</evidence>
<feature type="compositionally biased region" description="Acidic residues" evidence="1">
    <location>
        <begin position="278"/>
        <end position="288"/>
    </location>
</feature>
<feature type="region of interest" description="Disordered" evidence="1">
    <location>
        <begin position="563"/>
        <end position="594"/>
    </location>
</feature>
<comment type="caution">
    <text evidence="2">The sequence shown here is derived from an EMBL/GenBank/DDBJ whole genome shotgun (WGS) entry which is preliminary data.</text>
</comment>